<evidence type="ECO:0000256" key="10">
    <source>
        <dbReference type="PIRSR" id="PIRSR614732-1"/>
    </source>
</evidence>
<evidence type="ECO:0000259" key="13">
    <source>
        <dbReference type="SMART" id="SM00934"/>
    </source>
</evidence>
<feature type="binding site" evidence="9 11">
    <location>
        <position position="10"/>
    </location>
    <ligand>
        <name>substrate</name>
    </ligand>
</feature>
<dbReference type="GO" id="GO:0005829">
    <property type="term" value="C:cytosol"/>
    <property type="evidence" value="ECO:0007669"/>
    <property type="project" value="TreeGrafter"/>
</dbReference>
<dbReference type="EMBL" id="AFGF01000013">
    <property type="protein sequence ID" value="EGO65771.1"/>
    <property type="molecule type" value="Genomic_DNA"/>
</dbReference>
<gene>
    <name evidence="9" type="primary">pyrF</name>
    <name evidence="14" type="ORF">ALO_01070</name>
</gene>
<evidence type="ECO:0000256" key="5">
    <source>
        <dbReference type="ARBA" id="ARBA00022975"/>
    </source>
</evidence>
<dbReference type="RefSeq" id="WP_004091913.1">
    <property type="nucleotide sequence ID" value="NZ_AFGF01000013.1"/>
</dbReference>
<dbReference type="AlphaFoldDB" id="F7NDV6"/>
<dbReference type="NCBIfam" id="NF001273">
    <property type="entry name" value="PRK00230.1"/>
    <property type="match status" value="1"/>
</dbReference>
<evidence type="ECO:0000256" key="2">
    <source>
        <dbReference type="ARBA" id="ARBA00004861"/>
    </source>
</evidence>
<feature type="active site" description="For OMPdecase activity" evidence="10">
    <location>
        <position position="64"/>
    </location>
</feature>
<feature type="active site" description="For OMPdecase activity" evidence="10">
    <location>
        <position position="59"/>
    </location>
</feature>
<dbReference type="FunFam" id="3.20.20.70:FF:000015">
    <property type="entry name" value="Orotidine 5'-phosphate decarboxylase"/>
    <property type="match status" value="1"/>
</dbReference>
<evidence type="ECO:0000256" key="4">
    <source>
        <dbReference type="ARBA" id="ARBA00022793"/>
    </source>
</evidence>
<keyword evidence="15" id="KW-1185">Reference proteome</keyword>
<dbReference type="PANTHER" id="PTHR32119:SF2">
    <property type="entry name" value="OROTIDINE 5'-PHOSPHATE DECARBOXYLASE"/>
    <property type="match status" value="1"/>
</dbReference>
<dbReference type="EC" id="4.1.1.23" evidence="9"/>
<evidence type="ECO:0000256" key="11">
    <source>
        <dbReference type="PIRSR" id="PIRSR614732-2"/>
    </source>
</evidence>
<organism evidence="14 15">
    <name type="scientific">Acetonema longum DSM 6540</name>
    <dbReference type="NCBI Taxonomy" id="1009370"/>
    <lineage>
        <taxon>Bacteria</taxon>
        <taxon>Bacillati</taxon>
        <taxon>Bacillota</taxon>
        <taxon>Negativicutes</taxon>
        <taxon>Acetonemataceae</taxon>
        <taxon>Acetonema</taxon>
    </lineage>
</organism>
<evidence type="ECO:0000313" key="15">
    <source>
        <dbReference type="Proteomes" id="UP000003240"/>
    </source>
</evidence>
<comment type="pathway">
    <text evidence="2 9 12">Pyrimidine metabolism; UMP biosynthesis via de novo pathway; UMP from orotate: step 2/2.</text>
</comment>
<feature type="domain" description="Orotidine 5'-phosphate decarboxylase" evidence="13">
    <location>
        <begin position="4"/>
        <end position="229"/>
    </location>
</feature>
<dbReference type="OrthoDB" id="9806203at2"/>
<feature type="binding site" evidence="9">
    <location>
        <begin position="59"/>
        <end position="68"/>
    </location>
    <ligand>
        <name>substrate</name>
    </ligand>
</feature>
<keyword evidence="5 9" id="KW-0665">Pyrimidine biosynthesis</keyword>
<comment type="caution">
    <text evidence="14">The sequence shown here is derived from an EMBL/GenBank/DDBJ whole genome shotgun (WGS) entry which is preliminary data.</text>
</comment>
<evidence type="ECO:0000256" key="1">
    <source>
        <dbReference type="ARBA" id="ARBA00002356"/>
    </source>
</evidence>
<dbReference type="eggNOG" id="COG0284">
    <property type="taxonomic scope" value="Bacteria"/>
</dbReference>
<feature type="binding site" evidence="9 11">
    <location>
        <position position="32"/>
    </location>
    <ligand>
        <name>substrate</name>
    </ligand>
</feature>
<feature type="active site" description="For OMPdecase activity" evidence="10">
    <location>
        <position position="61"/>
    </location>
</feature>
<sequence>MEEHLIVALDASSMSAMEKIVLALGDSVSYYKVGMELFYATGGQAVPCLLQAGKKVFLDLKLHDIPNTVGQSMAVLTGLGVSMLNLHAGGGLTMMRRAREAVDKASAGNGAKRPLLLAVTVLTSIGQEEWQNLHMPGEIGAQVVHLAQLAQKAGMDGVVASPQEAASIRAACGREFLIVTPGIRPAGSAESDQQRIATPRGAIRAGASYLVVGRPITGAKNPTAMVQKIIGEMGD</sequence>
<comment type="function">
    <text evidence="1 9">Catalyzes the decarboxylation of orotidine 5'-monophosphate (OMP) to uridine 5'-monophosphate (UMP).</text>
</comment>
<evidence type="ECO:0000256" key="7">
    <source>
        <dbReference type="ARBA" id="ARBA00049157"/>
    </source>
</evidence>
<dbReference type="UniPathway" id="UPA00070">
    <property type="reaction ID" value="UER00120"/>
</dbReference>
<evidence type="ECO:0000256" key="6">
    <source>
        <dbReference type="ARBA" id="ARBA00023239"/>
    </source>
</evidence>
<dbReference type="Proteomes" id="UP000003240">
    <property type="component" value="Unassembled WGS sequence"/>
</dbReference>
<evidence type="ECO:0000313" key="14">
    <source>
        <dbReference type="EMBL" id="EGO65771.1"/>
    </source>
</evidence>
<dbReference type="SUPFAM" id="SSF51366">
    <property type="entry name" value="Ribulose-phoshate binding barrel"/>
    <property type="match status" value="1"/>
</dbReference>
<dbReference type="PROSITE" id="PS00156">
    <property type="entry name" value="OMPDECASE"/>
    <property type="match status" value="1"/>
</dbReference>
<feature type="active site" description="Proton donor" evidence="9">
    <location>
        <position position="61"/>
    </location>
</feature>
<feature type="binding site" evidence="9 11">
    <location>
        <position position="214"/>
    </location>
    <ligand>
        <name>substrate</name>
    </ligand>
</feature>
<feature type="binding site" evidence="9 11">
    <location>
        <position position="184"/>
    </location>
    <ligand>
        <name>substrate</name>
    </ligand>
</feature>
<evidence type="ECO:0000256" key="8">
    <source>
        <dbReference type="ARBA" id="ARBA00061012"/>
    </source>
</evidence>
<dbReference type="CDD" id="cd04725">
    <property type="entry name" value="OMP_decarboxylase_like"/>
    <property type="match status" value="1"/>
</dbReference>
<dbReference type="NCBIfam" id="TIGR01740">
    <property type="entry name" value="pyrF"/>
    <property type="match status" value="1"/>
</dbReference>
<protein>
    <recommendedName>
        <fullName evidence="9">Orotidine 5'-phosphate decarboxylase</fullName>
        <ecNumber evidence="9">4.1.1.23</ecNumber>
    </recommendedName>
    <alternativeName>
        <fullName evidence="9">OMP decarboxylase</fullName>
        <shortName evidence="9">OMPDCase</shortName>
        <shortName evidence="9">OMPdecase</shortName>
    </alternativeName>
</protein>
<dbReference type="GO" id="GO:0044205">
    <property type="term" value="P:'de novo' UMP biosynthetic process"/>
    <property type="evidence" value="ECO:0007669"/>
    <property type="project" value="UniProtKB-UniRule"/>
</dbReference>
<dbReference type="InterPro" id="IPR018089">
    <property type="entry name" value="OMPdecase_AS"/>
</dbReference>
<feature type="binding site" evidence="9 11">
    <location>
        <position position="213"/>
    </location>
    <ligand>
        <name>substrate</name>
    </ligand>
</feature>
<dbReference type="InterPro" id="IPR047596">
    <property type="entry name" value="OMPdecase_bac"/>
</dbReference>
<dbReference type="InterPro" id="IPR014732">
    <property type="entry name" value="OMPdecase"/>
</dbReference>
<feature type="binding site" evidence="9 11">
    <location>
        <position position="123"/>
    </location>
    <ligand>
        <name>substrate</name>
    </ligand>
</feature>
<comment type="catalytic activity">
    <reaction evidence="7 9 12">
        <text>orotidine 5'-phosphate + H(+) = UMP + CO2</text>
        <dbReference type="Rhea" id="RHEA:11596"/>
        <dbReference type="ChEBI" id="CHEBI:15378"/>
        <dbReference type="ChEBI" id="CHEBI:16526"/>
        <dbReference type="ChEBI" id="CHEBI:57538"/>
        <dbReference type="ChEBI" id="CHEBI:57865"/>
        <dbReference type="EC" id="4.1.1.23"/>
    </reaction>
</comment>
<dbReference type="InterPro" id="IPR001754">
    <property type="entry name" value="OMPdeCOase_dom"/>
</dbReference>
<dbReference type="PANTHER" id="PTHR32119">
    <property type="entry name" value="OROTIDINE 5'-PHOSPHATE DECARBOXYLASE"/>
    <property type="match status" value="1"/>
</dbReference>
<feature type="binding site" evidence="9 11">
    <location>
        <position position="193"/>
    </location>
    <ligand>
        <name>substrate</name>
    </ligand>
</feature>
<reference evidence="14 15" key="1">
    <citation type="journal article" date="2011" name="EMBO J.">
        <title>Structural diversity of bacterial flagellar motors.</title>
        <authorList>
            <person name="Chen S."/>
            <person name="Beeby M."/>
            <person name="Murphy G.E."/>
            <person name="Leadbetter J.R."/>
            <person name="Hendrixson D.R."/>
            <person name="Briegel A."/>
            <person name="Li Z."/>
            <person name="Shi J."/>
            <person name="Tocheva E.I."/>
            <person name="Muller A."/>
            <person name="Dobro M.J."/>
            <person name="Jensen G.J."/>
        </authorList>
    </citation>
    <scope>NUCLEOTIDE SEQUENCE [LARGE SCALE GENOMIC DNA]</scope>
    <source>
        <strain evidence="14 15">DSM 6540</strain>
    </source>
</reference>
<proteinExistence type="inferred from homology"/>
<accession>F7NDV6</accession>
<dbReference type="STRING" id="1009370.ALO_01070"/>
<dbReference type="InterPro" id="IPR013785">
    <property type="entry name" value="Aldolase_TIM"/>
</dbReference>
<dbReference type="SMART" id="SM00934">
    <property type="entry name" value="OMPdecase"/>
    <property type="match status" value="1"/>
</dbReference>
<name>F7NDV6_9FIRM</name>
<dbReference type="GO" id="GO:0004590">
    <property type="term" value="F:orotidine-5'-phosphate decarboxylase activity"/>
    <property type="evidence" value="ECO:0007669"/>
    <property type="project" value="UniProtKB-UniRule"/>
</dbReference>
<dbReference type="Gene3D" id="3.20.20.70">
    <property type="entry name" value="Aldolase class I"/>
    <property type="match status" value="1"/>
</dbReference>
<comment type="subunit">
    <text evidence="3 9">Homodimer.</text>
</comment>
<comment type="similarity">
    <text evidence="8 9">Belongs to the OMP decarboxylase family. Type 1 subfamily.</text>
</comment>
<dbReference type="HAMAP" id="MF_01200_B">
    <property type="entry name" value="OMPdecase_type1_B"/>
    <property type="match status" value="1"/>
</dbReference>
<keyword evidence="6 9" id="KW-0456">Lyase</keyword>
<dbReference type="InterPro" id="IPR011060">
    <property type="entry name" value="RibuloseP-bd_barrel"/>
</dbReference>
<dbReference type="GO" id="GO:0006207">
    <property type="term" value="P:'de novo' pyrimidine nucleobase biosynthetic process"/>
    <property type="evidence" value="ECO:0007669"/>
    <property type="project" value="InterPro"/>
</dbReference>
<evidence type="ECO:0000256" key="12">
    <source>
        <dbReference type="RuleBase" id="RU000512"/>
    </source>
</evidence>
<evidence type="ECO:0000256" key="9">
    <source>
        <dbReference type="HAMAP-Rule" id="MF_01200"/>
    </source>
</evidence>
<evidence type="ECO:0000256" key="3">
    <source>
        <dbReference type="ARBA" id="ARBA00011738"/>
    </source>
</evidence>
<keyword evidence="4 9" id="KW-0210">Decarboxylase</keyword>
<dbReference type="Pfam" id="PF00215">
    <property type="entry name" value="OMPdecase"/>
    <property type="match status" value="1"/>
</dbReference>